<dbReference type="RefSeq" id="WP_345199903.1">
    <property type="nucleotide sequence ID" value="NZ_BAABHX010000001.1"/>
</dbReference>
<sequence>MKNKILILSISLIVCCCKQNTVKSNENANDILVASNVKNISQVNNQWKGVYHFEASNRDDSKTSFDIVIKSLNDLSICINEDGTKSSYSHIKSENISDEKIKIIYDSSLEGEMGTIYIEKSDNGYLISGNPIYFINPGNNEMPLEKIK</sequence>
<evidence type="ECO:0000313" key="1">
    <source>
        <dbReference type="EMBL" id="GAA5084037.1"/>
    </source>
</evidence>
<dbReference type="Proteomes" id="UP001500353">
    <property type="component" value="Unassembled WGS sequence"/>
</dbReference>
<proteinExistence type="predicted"/>
<reference evidence="2" key="1">
    <citation type="journal article" date="2019" name="Int. J. Syst. Evol. Microbiol.">
        <title>The Global Catalogue of Microorganisms (GCM) 10K type strain sequencing project: providing services to taxonomists for standard genome sequencing and annotation.</title>
        <authorList>
            <consortium name="The Broad Institute Genomics Platform"/>
            <consortium name="The Broad Institute Genome Sequencing Center for Infectious Disease"/>
            <person name="Wu L."/>
            <person name="Ma J."/>
        </authorList>
    </citation>
    <scope>NUCLEOTIDE SEQUENCE [LARGE SCALE GENOMIC DNA]</scope>
    <source>
        <strain evidence="2">JCM 18019</strain>
    </source>
</reference>
<keyword evidence="2" id="KW-1185">Reference proteome</keyword>
<dbReference type="EMBL" id="BAABHX010000001">
    <property type="protein sequence ID" value="GAA5084037.1"/>
    <property type="molecule type" value="Genomic_DNA"/>
</dbReference>
<evidence type="ECO:0008006" key="3">
    <source>
        <dbReference type="Google" id="ProtNLM"/>
    </source>
</evidence>
<protein>
    <recommendedName>
        <fullName evidence="3">Lipocalin-like domain-containing protein</fullName>
    </recommendedName>
</protein>
<accession>A0ABP9LRM6</accession>
<comment type="caution">
    <text evidence="1">The sequence shown here is derived from an EMBL/GenBank/DDBJ whole genome shotgun (WGS) entry which is preliminary data.</text>
</comment>
<organism evidence="1 2">
    <name type="scientific">Chryseobacterium ginsengisoli</name>
    <dbReference type="NCBI Taxonomy" id="363853"/>
    <lineage>
        <taxon>Bacteria</taxon>
        <taxon>Pseudomonadati</taxon>
        <taxon>Bacteroidota</taxon>
        <taxon>Flavobacteriia</taxon>
        <taxon>Flavobacteriales</taxon>
        <taxon>Weeksellaceae</taxon>
        <taxon>Chryseobacterium group</taxon>
        <taxon>Chryseobacterium</taxon>
    </lineage>
</organism>
<evidence type="ECO:0000313" key="2">
    <source>
        <dbReference type="Proteomes" id="UP001500353"/>
    </source>
</evidence>
<gene>
    <name evidence="1" type="ORF">GCM10023210_03380</name>
</gene>
<name>A0ABP9LRM6_9FLAO</name>